<sequence length="637" mass="70211">MELKIRYQAAGKSEDVEWDGGGASSDSSIGEPRIMDPTNSAACSHDERASSLPNNFIAECTTVILLRILPAAAVLVGLPLMIWDAYPQNWGVFNLWPLIRHLDLVWSSLLHFSIWPIIVLTTMVVALLPSDGLSRSFAMSTTSSGNNGARIAKLKSLLVNISQSNWKMSLALSIAFGSAIAINFGLQLGLPSPLWNPFIWGRYQVYSPGNTVSSLQGACLDVISHSNQPLCLSESKWNELSSGKLSSLKRGNVETVQRGLDYLRNQSGGLIINTLARDVADSIPALKQNMDGLAPFFQDPHSKLSLVVFENDSDDGTRDLFKQWAEEESSYSVDIIGCGPTNPDCKLGESDRYDKMNMFKNPNASGVGKLGEFRQMILEYILKKEEYNDFSHMIVLDVDLGISISPLGVMHTLGLENGIAQEYVVASSSVQIWAGGMGTVIPPYDFAAFRANPTETNQKVRGLHTFYCHLLPPGDRWRNMCHAASPMQLFMILQSDDATYNLGKPHEVESAYNGLAMYPMSLIRSRGKAAQYDSGDDNQRCEHVGFHLSLRNTMYVNPKWSMNLKPSKPGGPTGKSAITTSLYAIVGRPTIMFAILFALVLSIIVFSILFVCPLWMIGISIKSLWRRGVSHFHLNAQ</sequence>
<feature type="transmembrane region" description="Helical" evidence="1">
    <location>
        <begin position="170"/>
        <end position="190"/>
    </location>
</feature>
<protein>
    <submittedName>
        <fullName evidence="2">Uncharacterized protein</fullName>
    </submittedName>
</protein>
<keyword evidence="1" id="KW-0812">Transmembrane</keyword>
<evidence type="ECO:0000313" key="3">
    <source>
        <dbReference type="Proteomes" id="UP001224775"/>
    </source>
</evidence>
<organism evidence="2 3">
    <name type="scientific">Skeletonema marinoi</name>
    <dbReference type="NCBI Taxonomy" id="267567"/>
    <lineage>
        <taxon>Eukaryota</taxon>
        <taxon>Sar</taxon>
        <taxon>Stramenopiles</taxon>
        <taxon>Ochrophyta</taxon>
        <taxon>Bacillariophyta</taxon>
        <taxon>Coscinodiscophyceae</taxon>
        <taxon>Thalassiosirophycidae</taxon>
        <taxon>Thalassiosirales</taxon>
        <taxon>Skeletonemataceae</taxon>
        <taxon>Skeletonema</taxon>
        <taxon>Skeletonema marinoi-dohrnii complex</taxon>
    </lineage>
</organism>
<dbReference type="EMBL" id="JATAAI010000004">
    <property type="protein sequence ID" value="KAK1746187.1"/>
    <property type="molecule type" value="Genomic_DNA"/>
</dbReference>
<feature type="transmembrane region" description="Helical" evidence="1">
    <location>
        <begin position="591"/>
        <end position="617"/>
    </location>
</feature>
<dbReference type="AlphaFoldDB" id="A0AAD9DGD0"/>
<feature type="transmembrane region" description="Helical" evidence="1">
    <location>
        <begin position="64"/>
        <end position="86"/>
    </location>
</feature>
<proteinExistence type="predicted"/>
<reference evidence="2" key="1">
    <citation type="submission" date="2023-06" db="EMBL/GenBank/DDBJ databases">
        <title>Survivors Of The Sea: Transcriptome response of Skeletonema marinoi to long-term dormancy.</title>
        <authorList>
            <person name="Pinder M.I.M."/>
            <person name="Kourtchenko O."/>
            <person name="Robertson E.K."/>
            <person name="Larsson T."/>
            <person name="Maumus F."/>
            <person name="Osuna-Cruz C.M."/>
            <person name="Vancaester E."/>
            <person name="Stenow R."/>
            <person name="Vandepoele K."/>
            <person name="Ploug H."/>
            <person name="Bruchert V."/>
            <person name="Godhe A."/>
            <person name="Topel M."/>
        </authorList>
    </citation>
    <scope>NUCLEOTIDE SEQUENCE</scope>
    <source>
        <strain evidence="2">R05AC</strain>
    </source>
</reference>
<dbReference type="Proteomes" id="UP001224775">
    <property type="component" value="Unassembled WGS sequence"/>
</dbReference>
<feature type="transmembrane region" description="Helical" evidence="1">
    <location>
        <begin position="106"/>
        <end position="128"/>
    </location>
</feature>
<comment type="caution">
    <text evidence="2">The sequence shown here is derived from an EMBL/GenBank/DDBJ whole genome shotgun (WGS) entry which is preliminary data.</text>
</comment>
<evidence type="ECO:0000313" key="2">
    <source>
        <dbReference type="EMBL" id="KAK1746187.1"/>
    </source>
</evidence>
<keyword evidence="1" id="KW-0472">Membrane</keyword>
<name>A0AAD9DGD0_9STRA</name>
<accession>A0AAD9DGD0</accession>
<keyword evidence="3" id="KW-1185">Reference proteome</keyword>
<keyword evidence="1" id="KW-1133">Transmembrane helix</keyword>
<gene>
    <name evidence="2" type="ORF">QTG54_002794</name>
</gene>
<evidence type="ECO:0000256" key="1">
    <source>
        <dbReference type="SAM" id="Phobius"/>
    </source>
</evidence>